<keyword evidence="13" id="KW-1185">Reference proteome</keyword>
<evidence type="ECO:0000256" key="1">
    <source>
        <dbReference type="ARBA" id="ARBA00009922"/>
    </source>
</evidence>
<dbReference type="SUPFAM" id="SSF52540">
    <property type="entry name" value="P-loop containing nucleoside triphosphate hydrolases"/>
    <property type="match status" value="1"/>
</dbReference>
<name>A0ABU1ACS2_9LACO</name>
<feature type="domain" description="UvrD-like helicase ATP-binding" evidence="11">
    <location>
        <begin position="1"/>
        <end position="290"/>
    </location>
</feature>
<dbReference type="GO" id="GO:0004386">
    <property type="term" value="F:helicase activity"/>
    <property type="evidence" value="ECO:0007669"/>
    <property type="project" value="UniProtKB-KW"/>
</dbReference>
<dbReference type="Proteomes" id="UP001227831">
    <property type="component" value="Unassembled WGS sequence"/>
</dbReference>
<proteinExistence type="inferred from homology"/>
<dbReference type="GO" id="GO:0016787">
    <property type="term" value="F:hydrolase activity"/>
    <property type="evidence" value="ECO:0007669"/>
    <property type="project" value="UniProtKB-KW"/>
</dbReference>
<gene>
    <name evidence="12" type="ORF">RA086_14155</name>
</gene>
<dbReference type="Gene3D" id="3.40.50.300">
    <property type="entry name" value="P-loop containing nucleotide triphosphate hydrolases"/>
    <property type="match status" value="2"/>
</dbReference>
<dbReference type="RefSeq" id="WP_308704512.1">
    <property type="nucleotide sequence ID" value="NZ_JAVCWF010000002.1"/>
</dbReference>
<dbReference type="PROSITE" id="PS51198">
    <property type="entry name" value="UVRD_HELICASE_ATP_BIND"/>
    <property type="match status" value="1"/>
</dbReference>
<dbReference type="InterPro" id="IPR013986">
    <property type="entry name" value="DExx_box_DNA_helicase_dom_sf"/>
</dbReference>
<keyword evidence="6" id="KW-0413">Isomerase</keyword>
<dbReference type="PANTHER" id="PTHR11070:SF3">
    <property type="entry name" value="DNA 3'-5' HELICASE"/>
    <property type="match status" value="1"/>
</dbReference>
<evidence type="ECO:0000256" key="4">
    <source>
        <dbReference type="ARBA" id="ARBA00022806"/>
    </source>
</evidence>
<dbReference type="PANTHER" id="PTHR11070">
    <property type="entry name" value="UVRD / RECB / PCRA DNA HELICASE FAMILY MEMBER"/>
    <property type="match status" value="1"/>
</dbReference>
<evidence type="ECO:0000256" key="3">
    <source>
        <dbReference type="ARBA" id="ARBA00022801"/>
    </source>
</evidence>
<dbReference type="InterPro" id="IPR014016">
    <property type="entry name" value="UvrD-like_ATP-bd"/>
</dbReference>
<keyword evidence="2 10" id="KW-0547">Nucleotide-binding</keyword>
<evidence type="ECO:0000256" key="6">
    <source>
        <dbReference type="ARBA" id="ARBA00023235"/>
    </source>
</evidence>
<dbReference type="EMBL" id="JAVCWF010000002">
    <property type="protein sequence ID" value="MDQ7938754.1"/>
    <property type="molecule type" value="Genomic_DNA"/>
</dbReference>
<dbReference type="EC" id="5.6.2.4" evidence="8"/>
<reference evidence="12 13" key="1">
    <citation type="journal article" date="2023" name="Int. J. Syst. Evol. Microbiol.">
        <title>Lactiplantibacillus brownii sp. nov., a novel psychrotolerant species isolated from sauerkraut.</title>
        <authorList>
            <person name="Heng Y.C."/>
            <person name="Silvaraju S."/>
            <person name="Lee J.K.Y."/>
            <person name="Kittelmann S."/>
        </authorList>
    </citation>
    <scope>NUCLEOTIDE SEQUENCE [LARGE SCALE GENOMIC DNA]</scope>
    <source>
        <strain evidence="12 13">WILCCON 0030</strain>
    </source>
</reference>
<keyword evidence="3 10" id="KW-0378">Hydrolase</keyword>
<comment type="catalytic activity">
    <reaction evidence="7">
        <text>Couples ATP hydrolysis with the unwinding of duplex DNA by translocating in the 3'-5' direction.</text>
        <dbReference type="EC" id="5.6.2.4"/>
    </reaction>
</comment>
<dbReference type="Pfam" id="PF00580">
    <property type="entry name" value="UvrD-helicase"/>
    <property type="match status" value="1"/>
</dbReference>
<protein>
    <recommendedName>
        <fullName evidence="8">DNA 3'-5' helicase</fullName>
        <ecNumber evidence="8">5.6.2.4</ecNumber>
    </recommendedName>
</protein>
<dbReference type="Pfam" id="PF13361">
    <property type="entry name" value="UvrD_C"/>
    <property type="match status" value="1"/>
</dbReference>
<evidence type="ECO:0000256" key="5">
    <source>
        <dbReference type="ARBA" id="ARBA00022840"/>
    </source>
</evidence>
<accession>A0ABU1ACS2</accession>
<comment type="catalytic activity">
    <reaction evidence="9">
        <text>ATP + H2O = ADP + phosphate + H(+)</text>
        <dbReference type="Rhea" id="RHEA:13065"/>
        <dbReference type="ChEBI" id="CHEBI:15377"/>
        <dbReference type="ChEBI" id="CHEBI:15378"/>
        <dbReference type="ChEBI" id="CHEBI:30616"/>
        <dbReference type="ChEBI" id="CHEBI:43474"/>
        <dbReference type="ChEBI" id="CHEBI:456216"/>
        <dbReference type="EC" id="5.6.2.4"/>
    </reaction>
</comment>
<keyword evidence="4 10" id="KW-0347">Helicase</keyword>
<comment type="caution">
    <text evidence="12">The sequence shown here is derived from an EMBL/GenBank/DDBJ whole genome shotgun (WGS) entry which is preliminary data.</text>
</comment>
<evidence type="ECO:0000259" key="11">
    <source>
        <dbReference type="PROSITE" id="PS51198"/>
    </source>
</evidence>
<organism evidence="12 13">
    <name type="scientific">Lactiplantibacillus brownii</name>
    <dbReference type="NCBI Taxonomy" id="3069269"/>
    <lineage>
        <taxon>Bacteria</taxon>
        <taxon>Bacillati</taxon>
        <taxon>Bacillota</taxon>
        <taxon>Bacilli</taxon>
        <taxon>Lactobacillales</taxon>
        <taxon>Lactobacillaceae</taxon>
        <taxon>Lactiplantibacillus</taxon>
    </lineage>
</organism>
<keyword evidence="5 10" id="KW-0067">ATP-binding</keyword>
<dbReference type="InterPro" id="IPR000212">
    <property type="entry name" value="DNA_helicase_UvrD/REP"/>
</dbReference>
<evidence type="ECO:0000256" key="7">
    <source>
        <dbReference type="ARBA" id="ARBA00034617"/>
    </source>
</evidence>
<dbReference type="InterPro" id="IPR014017">
    <property type="entry name" value="DNA_helicase_UvrD-like_C"/>
</dbReference>
<dbReference type="Gene3D" id="1.10.10.160">
    <property type="match status" value="1"/>
</dbReference>
<dbReference type="InterPro" id="IPR027417">
    <property type="entry name" value="P-loop_NTPase"/>
</dbReference>
<evidence type="ECO:0000256" key="10">
    <source>
        <dbReference type="PROSITE-ProRule" id="PRU00560"/>
    </source>
</evidence>
<evidence type="ECO:0000256" key="2">
    <source>
        <dbReference type="ARBA" id="ARBA00022741"/>
    </source>
</evidence>
<feature type="binding site" evidence="10">
    <location>
        <begin position="22"/>
        <end position="29"/>
    </location>
    <ligand>
        <name>ATP</name>
        <dbReference type="ChEBI" id="CHEBI:30616"/>
    </ligand>
</feature>
<evidence type="ECO:0000256" key="8">
    <source>
        <dbReference type="ARBA" id="ARBA00034808"/>
    </source>
</evidence>
<evidence type="ECO:0000313" key="12">
    <source>
        <dbReference type="EMBL" id="MDQ7938754.1"/>
    </source>
</evidence>
<comment type="similarity">
    <text evidence="1">Belongs to the helicase family. UvrD subfamily.</text>
</comment>
<evidence type="ECO:0000256" key="9">
    <source>
        <dbReference type="ARBA" id="ARBA00048988"/>
    </source>
</evidence>
<sequence>MDYKRVSSHENININQNFLVSAGPGSGKTEFLVNHIHHIIKESGKINTLRKVLAITYTNVAADNLSRRIGYTSGLTQVSTIHSFLSEFILLPYSWLLEGKYSLPKKLTITPHQLASFSDFKELCQKYKCQYMTYYDNIRDRISSSIYFKKLNDHYSLTIDQKDTRVPNKRYHIKNDPKFFMEYKQSCWKNGIINYDDVLLLSLIILENNPFVAKLISNSFPFIFIDEFQDTSIIQAEIISILADNGSKVGVIGDENQSIYGFAHSSQETFRKFSLPKLNKYCININHRSSDPIIKLLNGITENSGKDPQILQNIPGPKPTIVVGEPRLVVNWFLKNHPQNSACSKMIISYSNDYIEQINPNYSAPSKKIKDNINKMRTDDRGRFIYSIIKSLKLASEGQINAGISSFFRSYEKTNADEKYVISKFYYAYNKINNYLNRDISTWFNEILLDKNIHEANSDNISKIMKKITGRNKCFLGLKVKYLLSDVPLEGTNSEFRTIHQSKGDEADEVLIMIDDTGKKRESNFSFLLNPSLSGSNEDDRVYYVAMSRARHELFFSIPSLNKNIRKQIEATGLVKIQDILDILNSEV</sequence>
<evidence type="ECO:0000313" key="13">
    <source>
        <dbReference type="Proteomes" id="UP001227831"/>
    </source>
</evidence>